<dbReference type="GO" id="GO:1990281">
    <property type="term" value="C:efflux pump complex"/>
    <property type="evidence" value="ECO:0007669"/>
    <property type="project" value="TreeGrafter"/>
</dbReference>
<protein>
    <submittedName>
        <fullName evidence="6">Efflux RND transporter periplasmic adaptor subunit</fullName>
    </submittedName>
    <submittedName>
        <fullName evidence="5">Secretion protein HlyD</fullName>
    </submittedName>
</protein>
<gene>
    <name evidence="6" type="ORF">EYF70_03395</name>
    <name evidence="5" type="ORF">GCM10007387_42450</name>
</gene>
<evidence type="ECO:0000313" key="5">
    <source>
        <dbReference type="EMBL" id="GGY55413.1"/>
    </source>
</evidence>
<evidence type="ECO:0000313" key="6">
    <source>
        <dbReference type="EMBL" id="QBH99996.1"/>
    </source>
</evidence>
<evidence type="ECO:0000259" key="3">
    <source>
        <dbReference type="Pfam" id="PF25954"/>
    </source>
</evidence>
<dbReference type="PANTHER" id="PTHR30469:SF15">
    <property type="entry name" value="HLYD FAMILY OF SECRETION PROTEINS"/>
    <property type="match status" value="1"/>
</dbReference>
<dbReference type="Proteomes" id="UP000628442">
    <property type="component" value="Unassembled WGS sequence"/>
</dbReference>
<dbReference type="Gene3D" id="2.40.30.170">
    <property type="match status" value="1"/>
</dbReference>
<dbReference type="InterPro" id="IPR006143">
    <property type="entry name" value="RND_pump_MFP"/>
</dbReference>
<reference evidence="5" key="1">
    <citation type="journal article" date="2014" name="Int. J. Syst. Evol. Microbiol.">
        <title>Complete genome sequence of Corynebacterium casei LMG S-19264T (=DSM 44701T), isolated from a smear-ripened cheese.</title>
        <authorList>
            <consortium name="US DOE Joint Genome Institute (JGI-PGF)"/>
            <person name="Walter F."/>
            <person name="Albersmeier A."/>
            <person name="Kalinowski J."/>
            <person name="Ruckert C."/>
        </authorList>
    </citation>
    <scope>NUCLEOTIDE SEQUENCE</scope>
    <source>
        <strain evidence="5">KCTC 12343</strain>
    </source>
</reference>
<dbReference type="AlphaFoldDB" id="A0A411WU26"/>
<sequence length="405" mass="42367">MKTTNDKLNDKLKGKLKDKLKDQLKTKPLALALLAAMIVGSGGVMLYSPSSSAADEKKPAATPALTVSTTRPESATLPLRLTANGNVAAWQEASLGSESNGLRLTEVRVNVGDVVKKGQVLAVFSADTVNADVAQAKAALAEARANAAEAQANAKRARAVQASGALSEQQVSQYLTAEQTANARIESARATLAAQQLRLKYTQVVAPDSGVISARTATVGSVVGTGTELFRMIRQGRLEWRAEVTAAELKNIRVGSTATVKAANGSELQGKVRMIAPTIDPQTRSALVYVDLPPDTRSNAPFKAGMFASGHFDLGTSAALTLPQPAVVVRDGFPYVFRLNADSRVSQLKVQTGRRVGERIEILSGVKADMPVVLSGAGFLNDGDLVRVANAGQATAAAAAQRAAK</sequence>
<dbReference type="NCBIfam" id="TIGR01730">
    <property type="entry name" value="RND_mfp"/>
    <property type="match status" value="1"/>
</dbReference>
<dbReference type="EMBL" id="CP036401">
    <property type="protein sequence ID" value="QBH99996.1"/>
    <property type="molecule type" value="Genomic_DNA"/>
</dbReference>
<comment type="similarity">
    <text evidence="1">Belongs to the membrane fusion protein (MFP) (TC 8.A.1) family.</text>
</comment>
<evidence type="ECO:0000259" key="4">
    <source>
        <dbReference type="Pfam" id="PF25989"/>
    </source>
</evidence>
<dbReference type="SUPFAM" id="SSF111369">
    <property type="entry name" value="HlyD-like secretion proteins"/>
    <property type="match status" value="1"/>
</dbReference>
<keyword evidence="7" id="KW-1185">Reference proteome</keyword>
<dbReference type="InterPro" id="IPR058637">
    <property type="entry name" value="YknX-like_C"/>
</dbReference>
<reference evidence="6 7" key="2">
    <citation type="submission" date="2019-02" db="EMBL/GenBank/DDBJ databases">
        <title>Draft Genome Sequences of Six Type Strains of the Genus Massilia.</title>
        <authorList>
            <person name="Miess H."/>
            <person name="Frediansyhah A."/>
            <person name="Gross H."/>
        </authorList>
    </citation>
    <scope>NUCLEOTIDE SEQUENCE [LARGE SCALE GENOMIC DNA]</scope>
    <source>
        <strain evidence="6 7">DSM 17472</strain>
    </source>
</reference>
<feature type="coiled-coil region" evidence="2">
    <location>
        <begin position="126"/>
        <end position="160"/>
    </location>
</feature>
<dbReference type="Gene3D" id="2.40.420.20">
    <property type="match status" value="1"/>
</dbReference>
<dbReference type="Proteomes" id="UP000292307">
    <property type="component" value="Chromosome"/>
</dbReference>
<reference evidence="5" key="3">
    <citation type="submission" date="2022-12" db="EMBL/GenBank/DDBJ databases">
        <authorList>
            <person name="Sun Q."/>
            <person name="Kim S."/>
        </authorList>
    </citation>
    <scope>NUCLEOTIDE SEQUENCE</scope>
    <source>
        <strain evidence="5">KCTC 12343</strain>
    </source>
</reference>
<feature type="domain" description="YknX-like C-terminal permuted SH3-like" evidence="4">
    <location>
        <begin position="319"/>
        <end position="388"/>
    </location>
</feature>
<dbReference type="OrthoDB" id="10524at2"/>
<dbReference type="Gene3D" id="1.10.287.470">
    <property type="entry name" value="Helix hairpin bin"/>
    <property type="match status" value="1"/>
</dbReference>
<dbReference type="Pfam" id="PF25989">
    <property type="entry name" value="YknX_C"/>
    <property type="match status" value="1"/>
</dbReference>
<dbReference type="InterPro" id="IPR058792">
    <property type="entry name" value="Beta-barrel_RND_2"/>
</dbReference>
<dbReference type="PANTHER" id="PTHR30469">
    <property type="entry name" value="MULTIDRUG RESISTANCE PROTEIN MDTA"/>
    <property type="match status" value="1"/>
</dbReference>
<evidence type="ECO:0000256" key="1">
    <source>
        <dbReference type="ARBA" id="ARBA00009477"/>
    </source>
</evidence>
<feature type="domain" description="CusB-like beta-barrel" evidence="3">
    <location>
        <begin position="242"/>
        <end position="312"/>
    </location>
</feature>
<proteinExistence type="inferred from homology"/>
<dbReference type="Gene3D" id="2.40.50.100">
    <property type="match status" value="1"/>
</dbReference>
<evidence type="ECO:0000256" key="2">
    <source>
        <dbReference type="SAM" id="Coils"/>
    </source>
</evidence>
<name>A0A411WU26_9BURK</name>
<dbReference type="GO" id="GO:0015562">
    <property type="term" value="F:efflux transmembrane transporter activity"/>
    <property type="evidence" value="ECO:0007669"/>
    <property type="project" value="TreeGrafter"/>
</dbReference>
<organism evidence="5 8">
    <name type="scientific">Pseudoduganella albidiflava</name>
    <dbReference type="NCBI Taxonomy" id="321983"/>
    <lineage>
        <taxon>Bacteria</taxon>
        <taxon>Pseudomonadati</taxon>
        <taxon>Pseudomonadota</taxon>
        <taxon>Betaproteobacteria</taxon>
        <taxon>Burkholderiales</taxon>
        <taxon>Oxalobacteraceae</taxon>
        <taxon>Telluria group</taxon>
        <taxon>Pseudoduganella</taxon>
    </lineage>
</organism>
<keyword evidence="2" id="KW-0175">Coiled coil</keyword>
<accession>A0A411WU26</accession>
<evidence type="ECO:0000313" key="8">
    <source>
        <dbReference type="Proteomes" id="UP000628442"/>
    </source>
</evidence>
<evidence type="ECO:0000313" key="7">
    <source>
        <dbReference type="Proteomes" id="UP000292307"/>
    </source>
</evidence>
<dbReference type="Pfam" id="PF25954">
    <property type="entry name" value="Beta-barrel_RND_2"/>
    <property type="match status" value="1"/>
</dbReference>
<dbReference type="EMBL" id="BMWV01000010">
    <property type="protein sequence ID" value="GGY55413.1"/>
    <property type="molecule type" value="Genomic_DNA"/>
</dbReference>